<evidence type="ECO:0000313" key="1">
    <source>
        <dbReference type="EMBL" id="KAI3702356.1"/>
    </source>
</evidence>
<dbReference type="Proteomes" id="UP001055879">
    <property type="component" value="Linkage Group LG09"/>
</dbReference>
<organism evidence="1 2">
    <name type="scientific">Arctium lappa</name>
    <name type="common">Greater burdock</name>
    <name type="synonym">Lappa major</name>
    <dbReference type="NCBI Taxonomy" id="4217"/>
    <lineage>
        <taxon>Eukaryota</taxon>
        <taxon>Viridiplantae</taxon>
        <taxon>Streptophyta</taxon>
        <taxon>Embryophyta</taxon>
        <taxon>Tracheophyta</taxon>
        <taxon>Spermatophyta</taxon>
        <taxon>Magnoliopsida</taxon>
        <taxon>eudicotyledons</taxon>
        <taxon>Gunneridae</taxon>
        <taxon>Pentapetalae</taxon>
        <taxon>asterids</taxon>
        <taxon>campanulids</taxon>
        <taxon>Asterales</taxon>
        <taxon>Asteraceae</taxon>
        <taxon>Carduoideae</taxon>
        <taxon>Cardueae</taxon>
        <taxon>Arctiinae</taxon>
        <taxon>Arctium</taxon>
    </lineage>
</organism>
<gene>
    <name evidence="1" type="ORF">L6452_28092</name>
</gene>
<dbReference type="EMBL" id="CM042055">
    <property type="protein sequence ID" value="KAI3702356.1"/>
    <property type="molecule type" value="Genomic_DNA"/>
</dbReference>
<accession>A0ACB8ZYH1</accession>
<sequence>MVVASSDDTNVVSQSNIVVSPREVPETPSHEIPLSTQLYVETIIPTTNEVNPSISIPLVMETSNQQPILREPSIYQVLMDAIDATTTLEQNESVVQVTHVGIANQGEADHDVMMEEVAADESMEEDATAFDAQLVNKGKKVMEMGGTS</sequence>
<reference evidence="2" key="1">
    <citation type="journal article" date="2022" name="Mol. Ecol. Resour.">
        <title>The genomes of chicory, endive, great burdock and yacon provide insights into Asteraceae palaeo-polyploidization history and plant inulin production.</title>
        <authorList>
            <person name="Fan W."/>
            <person name="Wang S."/>
            <person name="Wang H."/>
            <person name="Wang A."/>
            <person name="Jiang F."/>
            <person name="Liu H."/>
            <person name="Zhao H."/>
            <person name="Xu D."/>
            <person name="Zhang Y."/>
        </authorList>
    </citation>
    <scope>NUCLEOTIDE SEQUENCE [LARGE SCALE GENOMIC DNA]</scope>
    <source>
        <strain evidence="2">cv. Niubang</strain>
    </source>
</reference>
<name>A0ACB8ZYH1_ARCLA</name>
<proteinExistence type="predicted"/>
<reference evidence="1 2" key="2">
    <citation type="journal article" date="2022" name="Mol. Ecol. Resour.">
        <title>The genomes of chicory, endive, great burdock and yacon provide insights into Asteraceae paleo-polyploidization history and plant inulin production.</title>
        <authorList>
            <person name="Fan W."/>
            <person name="Wang S."/>
            <person name="Wang H."/>
            <person name="Wang A."/>
            <person name="Jiang F."/>
            <person name="Liu H."/>
            <person name="Zhao H."/>
            <person name="Xu D."/>
            <person name="Zhang Y."/>
        </authorList>
    </citation>
    <scope>NUCLEOTIDE SEQUENCE [LARGE SCALE GENOMIC DNA]</scope>
    <source>
        <strain evidence="2">cv. Niubang</strain>
    </source>
</reference>
<protein>
    <submittedName>
        <fullName evidence="1">Uncharacterized protein</fullName>
    </submittedName>
</protein>
<comment type="caution">
    <text evidence="1">The sequence shown here is derived from an EMBL/GenBank/DDBJ whole genome shotgun (WGS) entry which is preliminary data.</text>
</comment>
<keyword evidence="2" id="KW-1185">Reference proteome</keyword>
<evidence type="ECO:0000313" key="2">
    <source>
        <dbReference type="Proteomes" id="UP001055879"/>
    </source>
</evidence>